<dbReference type="EMBL" id="AP028947">
    <property type="protein sequence ID" value="BET26022.1"/>
    <property type="molecule type" value="Genomic_DNA"/>
</dbReference>
<feature type="domain" description="Rieske" evidence="5">
    <location>
        <begin position="4"/>
        <end position="110"/>
    </location>
</feature>
<keyword evidence="1" id="KW-0001">2Fe-2S</keyword>
<dbReference type="RefSeq" id="WP_130556472.1">
    <property type="nucleotide sequence ID" value="NZ_AP028947.1"/>
</dbReference>
<keyword evidence="7" id="KW-1185">Reference proteome</keyword>
<protein>
    <submittedName>
        <fullName evidence="6">Rieske 2Fe-2S domain-containing protein</fullName>
    </submittedName>
</protein>
<dbReference type="Pfam" id="PF00355">
    <property type="entry name" value="Rieske"/>
    <property type="match status" value="1"/>
</dbReference>
<name>A0AA86MIA8_9BURK</name>
<evidence type="ECO:0000259" key="5">
    <source>
        <dbReference type="PROSITE" id="PS51296"/>
    </source>
</evidence>
<evidence type="ECO:0000256" key="4">
    <source>
        <dbReference type="ARBA" id="ARBA00023014"/>
    </source>
</evidence>
<dbReference type="GO" id="GO:0051537">
    <property type="term" value="F:2 iron, 2 sulfur cluster binding"/>
    <property type="evidence" value="ECO:0007669"/>
    <property type="project" value="UniProtKB-KW"/>
</dbReference>
<dbReference type="Gene3D" id="2.102.10.10">
    <property type="entry name" value="Rieske [2Fe-2S] iron-sulphur domain"/>
    <property type="match status" value="1"/>
</dbReference>
<dbReference type="PROSITE" id="PS51296">
    <property type="entry name" value="RIESKE"/>
    <property type="match status" value="1"/>
</dbReference>
<evidence type="ECO:0000256" key="3">
    <source>
        <dbReference type="ARBA" id="ARBA00023004"/>
    </source>
</evidence>
<keyword evidence="2" id="KW-0479">Metal-binding</keyword>
<evidence type="ECO:0000313" key="6">
    <source>
        <dbReference type="EMBL" id="BET26022.1"/>
    </source>
</evidence>
<evidence type="ECO:0000313" key="7">
    <source>
        <dbReference type="Proteomes" id="UP001329151"/>
    </source>
</evidence>
<keyword evidence="4" id="KW-0411">Iron-sulfur</keyword>
<proteinExistence type="predicted"/>
<reference evidence="6 7" key="1">
    <citation type="submission" date="2023-10" db="EMBL/GenBank/DDBJ databases">
        <title>Complete Genome Sequence of Limnobacter thiooxidans CS-K2T, Isolated from freshwater lake sediments in Bavaria, Germany.</title>
        <authorList>
            <person name="Naruki M."/>
            <person name="Watanabe A."/>
            <person name="Warashina T."/>
            <person name="Morita T."/>
            <person name="Arakawa K."/>
        </authorList>
    </citation>
    <scope>NUCLEOTIDE SEQUENCE [LARGE SCALE GENOMIC DNA]</scope>
    <source>
        <strain evidence="6 7">CS-K2</strain>
    </source>
</reference>
<organism evidence="6 7">
    <name type="scientific">Limnobacter thiooxidans</name>
    <dbReference type="NCBI Taxonomy" id="131080"/>
    <lineage>
        <taxon>Bacteria</taxon>
        <taxon>Pseudomonadati</taxon>
        <taxon>Pseudomonadota</taxon>
        <taxon>Betaproteobacteria</taxon>
        <taxon>Burkholderiales</taxon>
        <taxon>Burkholderiaceae</taxon>
        <taxon>Limnobacter</taxon>
    </lineage>
</organism>
<dbReference type="InterPro" id="IPR036922">
    <property type="entry name" value="Rieske_2Fe-2S_sf"/>
</dbReference>
<gene>
    <name evidence="6" type="ORF">RGQ30_15230</name>
</gene>
<dbReference type="AlphaFoldDB" id="A0AA86MIA8"/>
<dbReference type="SUPFAM" id="SSF50022">
    <property type="entry name" value="ISP domain"/>
    <property type="match status" value="1"/>
</dbReference>
<accession>A0AA86MIA8</accession>
<dbReference type="PANTHER" id="PTHR40261">
    <property type="match status" value="1"/>
</dbReference>
<sequence>MSQIQVCQSSDLSEGGIGYRFRVLYNGEETTAFAVRVDNDVRCFLNRCSHVPVELDWNYGEFLDDSGRIIVCATHGASYDATDGNCLGGPCSGNPLVRLAIEEKDGAVYWTPSEQITVPADGIED</sequence>
<dbReference type="CDD" id="cd03467">
    <property type="entry name" value="Rieske"/>
    <property type="match status" value="1"/>
</dbReference>
<dbReference type="GO" id="GO:0046872">
    <property type="term" value="F:metal ion binding"/>
    <property type="evidence" value="ECO:0007669"/>
    <property type="project" value="UniProtKB-KW"/>
</dbReference>
<dbReference type="Proteomes" id="UP001329151">
    <property type="component" value="Chromosome"/>
</dbReference>
<keyword evidence="3" id="KW-0408">Iron</keyword>
<evidence type="ECO:0000256" key="1">
    <source>
        <dbReference type="ARBA" id="ARBA00022714"/>
    </source>
</evidence>
<dbReference type="InterPro" id="IPR017941">
    <property type="entry name" value="Rieske_2Fe-2S"/>
</dbReference>
<dbReference type="PANTHER" id="PTHR40261:SF1">
    <property type="entry name" value="RIESKE DOMAIN-CONTAINING PROTEIN"/>
    <property type="match status" value="1"/>
</dbReference>
<dbReference type="KEGG" id="lto:RGQ30_15230"/>
<evidence type="ECO:0000256" key="2">
    <source>
        <dbReference type="ARBA" id="ARBA00022723"/>
    </source>
</evidence>